<evidence type="ECO:0000313" key="2">
    <source>
        <dbReference type="Proteomes" id="UP001209417"/>
    </source>
</evidence>
<name>A0AAW5U8I5_9BACT</name>
<reference evidence="1" key="1">
    <citation type="submission" date="2022-11" db="EMBL/GenBank/DDBJ databases">
        <title>Genomic repertoires linked with pathogenic potency of arthritogenic Prevotella copri isolated from the gut of rheumatoid arthritis patients.</title>
        <authorList>
            <person name="Nii T."/>
            <person name="Maeda Y."/>
            <person name="Motooka D."/>
            <person name="Naito M."/>
            <person name="Matsumoto Y."/>
            <person name="Ogawa T."/>
            <person name="Oguro-Igashira E."/>
            <person name="Kishikawa T."/>
            <person name="Yamashita M."/>
            <person name="Koizumi S."/>
            <person name="Kurakawa T."/>
            <person name="Okumura R."/>
            <person name="Kayama H."/>
            <person name="Murakami M."/>
            <person name="Sakaguchi T."/>
            <person name="Das B."/>
            <person name="Nakamura S."/>
            <person name="Okada Y."/>
            <person name="Kumanogoh A."/>
            <person name="Takeda K."/>
        </authorList>
    </citation>
    <scope>NUCLEOTIDE SEQUENCE</scope>
    <source>
        <strain evidence="1">H019-1</strain>
    </source>
</reference>
<proteinExistence type="predicted"/>
<dbReference type="EMBL" id="JAPDVG010000001">
    <property type="protein sequence ID" value="MCW4132513.1"/>
    <property type="molecule type" value="Genomic_DNA"/>
</dbReference>
<gene>
    <name evidence="1" type="ORF">ONT19_13165</name>
</gene>
<dbReference type="Gene3D" id="2.160.20.110">
    <property type="match status" value="2"/>
</dbReference>
<comment type="caution">
    <text evidence="1">The sequence shown here is derived from an EMBL/GenBank/DDBJ whole genome shotgun (WGS) entry which is preliminary data.</text>
</comment>
<dbReference type="Proteomes" id="UP001209417">
    <property type="component" value="Unassembled WGS sequence"/>
</dbReference>
<sequence>MGGAWAQTPSRPSIGNGVDNPYQISTAAELAWFRDQVNSGYTTISATLTKDIDLAEFCHAKDGTKYTKEVSWTPIGNSDNIENMYQGTFDGNGKTIRNLYINDISEYIGIPCEAGFFGYAEKGSIKNITFDNAKVKTTADDYCTGILVGVAGSCIENIKILANCSVEGKNYVGGIAGRANGDIGNCENHAMVNGANFVGGIVGNYVFSDKSITSCANYGVITGTRDKVGGIAGYFNSGTIQNCANYGDITGTFYVGNLIGCADECNLNNVLGTGNVTATSRNPAGLLVGNIENSSSTASGILAYNSSAKLTINGTVQTGKAVKAIGQGSLTPAEKIKAFSAEQLKSGLVANQLQKNVSGNAKWGQKLNTNDYPLLGSADEVYLDGNVTMNCLGEQVSAFTNTKPAQEGTMTIKHGDSPIHHKSVAATCTTDGNIEYWECNLCHASFSDAQLTQEVSNLVVSATGHKYGENDKCTMCQKEIPSLTLGNNLITIEKTYGSRDEISGYNLYKYTAPEDGRLEVTANSNGNKTCGTLWESPTAASRLTYDDSSNWPDFKITYTVTKGTTYYIGARKLDGNAIEGEVKLNVKMNGLEGELPTGMTGKGTEAEPFELKTAEHLAWFRDFVNEGNMKACAKIAGDVKEIDMSTVCHKADTEKQVAELSWTPIGNFAGNKYQGTFDGNGKTIRNLYINATSGDAGFFGYAEKGSIKNITFDNAKVKSTVDHYTGILAGFGELCIIENIKTLANCSVEGKNGVGGIAGMSSGDIGNCENHAMVNGANSVGGIVGDDREFGKSIISCANYGVVTGTGNSVGGIAGDFGSGTIQNCANYGDITGADIVGNLIGDGSICNLNNVLGTGNVIATSDTERAGLLVGRIINSSSTASGILAYNSSAKLTINKIEQTGNAVKAIGKGSLTYPEKIKAFTAEQLKSGEVAYLLNGSKSEGELVWYQKLGTDAYPVLVAEEGNTVYHGSFTCCDGTAASYSNSTSETELVHVASATLTSPKFDADKHIYHMGCSNESCPEHKYAADADGKLKATKAEDGTFYVEELNLTDASTAINTQAQFTVKNLQYSRQLTEGQTGYVTLCLPFDINVTDVAGAEKCYPVGNMMIHMPTADASVLKFVLMLDEQSVIKAGTPMIVKLGAEGTAQKLVATAQNVEYNANFFANPTAKSLTLRDWDGKSGFMTICHELTNASIGGVYTTTPMAEGSYSFRADGKFGIHTGDLSPYRIYLNVQPSQSASSRTMLFSIGLPDDSSTTGIRIISLGDGRQTSSLAIYTLEGQRVMGTPRKGIYIKNGKKFSVK</sequence>
<dbReference type="RefSeq" id="WP_264952151.1">
    <property type="nucleotide sequence ID" value="NZ_JAPDVE010000009.1"/>
</dbReference>
<evidence type="ECO:0000313" key="1">
    <source>
        <dbReference type="EMBL" id="MCW4132513.1"/>
    </source>
</evidence>
<organism evidence="1 2">
    <name type="scientific">Segatella copri</name>
    <dbReference type="NCBI Taxonomy" id="165179"/>
    <lineage>
        <taxon>Bacteria</taxon>
        <taxon>Pseudomonadati</taxon>
        <taxon>Bacteroidota</taxon>
        <taxon>Bacteroidia</taxon>
        <taxon>Bacteroidales</taxon>
        <taxon>Prevotellaceae</taxon>
        <taxon>Segatella</taxon>
    </lineage>
</organism>
<protein>
    <submittedName>
        <fullName evidence="1">Uncharacterized protein</fullName>
    </submittedName>
</protein>
<accession>A0AAW5U8I5</accession>